<dbReference type="InterPro" id="IPR001878">
    <property type="entry name" value="Znf_CCHC"/>
</dbReference>
<reference evidence="4" key="1">
    <citation type="journal article" date="2019" name="bioRxiv">
        <title>The Genome of the Zebra Mussel, Dreissena polymorpha: A Resource for Invasive Species Research.</title>
        <authorList>
            <person name="McCartney M.A."/>
            <person name="Auch B."/>
            <person name="Kono T."/>
            <person name="Mallez S."/>
            <person name="Zhang Y."/>
            <person name="Obille A."/>
            <person name="Becker A."/>
            <person name="Abrahante J.E."/>
            <person name="Garbe J."/>
            <person name="Badalamenti J.P."/>
            <person name="Herman A."/>
            <person name="Mangelson H."/>
            <person name="Liachko I."/>
            <person name="Sullivan S."/>
            <person name="Sone E.D."/>
            <person name="Koren S."/>
            <person name="Silverstein K.A.T."/>
            <person name="Beckman K.B."/>
            <person name="Gohl D.M."/>
        </authorList>
    </citation>
    <scope>NUCLEOTIDE SEQUENCE</scope>
    <source>
        <strain evidence="4">Duluth1</strain>
        <tissue evidence="4">Whole animal</tissue>
    </source>
</reference>
<dbReference type="InterPro" id="IPR036875">
    <property type="entry name" value="Znf_CCHC_sf"/>
</dbReference>
<dbReference type="Proteomes" id="UP000828390">
    <property type="component" value="Unassembled WGS sequence"/>
</dbReference>
<feature type="region of interest" description="Disordered" evidence="2">
    <location>
        <begin position="226"/>
        <end position="270"/>
    </location>
</feature>
<dbReference type="EMBL" id="JAIWYP010000006">
    <property type="protein sequence ID" value="KAH3808473.1"/>
    <property type="molecule type" value="Genomic_DNA"/>
</dbReference>
<keyword evidence="1" id="KW-0862">Zinc</keyword>
<dbReference type="PROSITE" id="PS50158">
    <property type="entry name" value="ZF_CCHC"/>
    <property type="match status" value="1"/>
</dbReference>
<evidence type="ECO:0000313" key="5">
    <source>
        <dbReference type="Proteomes" id="UP000828390"/>
    </source>
</evidence>
<comment type="caution">
    <text evidence="4">The sequence shown here is derived from an EMBL/GenBank/DDBJ whole genome shotgun (WGS) entry which is preliminary data.</text>
</comment>
<accession>A0A9D4JH37</accession>
<keyword evidence="1" id="KW-0479">Metal-binding</keyword>
<sequence length="270" mass="29722">MISVNLPAIFGSAVINAIMERSVRMFGKDGISEYDAVKALKTAGLMPDEIERIAKGMSNQSIEVVLKSKLSMNKLLKENCTLRVGSKVFEVSPVCRKKIMLKIHWLPVYFATAKLGEIFSNFGKVVRVTDEHFTFDGYEIATGERRVLIEIDAEKIEYIPHLLKLKCGAKALVTMYGRPPPLCLRCHTIGHIRRECPDRLTAAKESFADTPTINGDALSRQSVVQTELPKANPAVQAEGQSPELSSEQPAASATLPAVQEPVQLESRGRG</sequence>
<feature type="domain" description="CCHC-type" evidence="3">
    <location>
        <begin position="183"/>
        <end position="198"/>
    </location>
</feature>
<organism evidence="4 5">
    <name type="scientific">Dreissena polymorpha</name>
    <name type="common">Zebra mussel</name>
    <name type="synonym">Mytilus polymorpha</name>
    <dbReference type="NCBI Taxonomy" id="45954"/>
    <lineage>
        <taxon>Eukaryota</taxon>
        <taxon>Metazoa</taxon>
        <taxon>Spiralia</taxon>
        <taxon>Lophotrochozoa</taxon>
        <taxon>Mollusca</taxon>
        <taxon>Bivalvia</taxon>
        <taxon>Autobranchia</taxon>
        <taxon>Heteroconchia</taxon>
        <taxon>Euheterodonta</taxon>
        <taxon>Imparidentia</taxon>
        <taxon>Neoheterodontei</taxon>
        <taxon>Myida</taxon>
        <taxon>Dreissenoidea</taxon>
        <taxon>Dreissenidae</taxon>
        <taxon>Dreissena</taxon>
    </lineage>
</organism>
<keyword evidence="5" id="KW-1185">Reference proteome</keyword>
<evidence type="ECO:0000256" key="2">
    <source>
        <dbReference type="SAM" id="MobiDB-lite"/>
    </source>
</evidence>
<keyword evidence="1" id="KW-0863">Zinc-finger</keyword>
<reference evidence="4" key="2">
    <citation type="submission" date="2020-11" db="EMBL/GenBank/DDBJ databases">
        <authorList>
            <person name="McCartney M.A."/>
            <person name="Auch B."/>
            <person name="Kono T."/>
            <person name="Mallez S."/>
            <person name="Becker A."/>
            <person name="Gohl D.M."/>
            <person name="Silverstein K.A.T."/>
            <person name="Koren S."/>
            <person name="Bechman K.B."/>
            <person name="Herman A."/>
            <person name="Abrahante J.E."/>
            <person name="Garbe J."/>
        </authorList>
    </citation>
    <scope>NUCLEOTIDE SEQUENCE</scope>
    <source>
        <strain evidence="4">Duluth1</strain>
        <tissue evidence="4">Whole animal</tissue>
    </source>
</reference>
<dbReference type="AlphaFoldDB" id="A0A9D4JH37"/>
<gene>
    <name evidence="4" type="ORF">DPMN_136829</name>
</gene>
<name>A0A9D4JH37_DREPO</name>
<proteinExistence type="predicted"/>
<evidence type="ECO:0000259" key="3">
    <source>
        <dbReference type="PROSITE" id="PS50158"/>
    </source>
</evidence>
<protein>
    <recommendedName>
        <fullName evidence="3">CCHC-type domain-containing protein</fullName>
    </recommendedName>
</protein>
<evidence type="ECO:0000313" key="4">
    <source>
        <dbReference type="EMBL" id="KAH3808473.1"/>
    </source>
</evidence>
<evidence type="ECO:0000256" key="1">
    <source>
        <dbReference type="PROSITE-ProRule" id="PRU00047"/>
    </source>
</evidence>
<dbReference type="SUPFAM" id="SSF57756">
    <property type="entry name" value="Retrovirus zinc finger-like domains"/>
    <property type="match status" value="1"/>
</dbReference>
<feature type="compositionally biased region" description="Polar residues" evidence="2">
    <location>
        <begin position="238"/>
        <end position="251"/>
    </location>
</feature>
<dbReference type="GO" id="GO:0003676">
    <property type="term" value="F:nucleic acid binding"/>
    <property type="evidence" value="ECO:0007669"/>
    <property type="project" value="InterPro"/>
</dbReference>
<dbReference type="GO" id="GO:0008270">
    <property type="term" value="F:zinc ion binding"/>
    <property type="evidence" value="ECO:0007669"/>
    <property type="project" value="UniProtKB-KW"/>
</dbReference>